<protein>
    <submittedName>
        <fullName evidence="2">Uncharacterized protein</fullName>
    </submittedName>
</protein>
<comment type="caution">
    <text evidence="2">The sequence shown here is derived from an EMBL/GenBank/DDBJ whole genome shotgun (WGS) entry which is preliminary data.</text>
</comment>
<dbReference type="AlphaFoldDB" id="A0A4Z0PVY5"/>
<feature type="signal peptide" evidence="1">
    <location>
        <begin position="1"/>
        <end position="18"/>
    </location>
</feature>
<name>A0A4Z0PVY5_9BACT</name>
<dbReference type="EMBL" id="SRMB01000008">
    <property type="protein sequence ID" value="TGE21023.1"/>
    <property type="molecule type" value="Genomic_DNA"/>
</dbReference>
<keyword evidence="1" id="KW-0732">Signal</keyword>
<proteinExistence type="predicted"/>
<sequence length="149" mass="17446">MWRVLFCLWALFRVAPLAAQSAPQRVTWLQLQNSYFLGFYQYTVTADSLMVQWLNLNPCPDSVYRRALTPRERNQLLAAVNHTYLSTIRAEYQCATTNSDEARYTVIIQKGTRRKRTEISGCQVPWFNALVQELNRLLPETHRCGYLRL</sequence>
<gene>
    <name evidence="2" type="ORF">E5K02_24995</name>
</gene>
<evidence type="ECO:0000313" key="2">
    <source>
        <dbReference type="EMBL" id="TGE21023.1"/>
    </source>
</evidence>
<accession>A0A4Z0PVY5</accession>
<evidence type="ECO:0000256" key="1">
    <source>
        <dbReference type="SAM" id="SignalP"/>
    </source>
</evidence>
<dbReference type="OrthoDB" id="9926242at2"/>
<evidence type="ECO:0000313" key="3">
    <source>
        <dbReference type="Proteomes" id="UP000298471"/>
    </source>
</evidence>
<dbReference type="Proteomes" id="UP000298471">
    <property type="component" value="Unassembled WGS sequence"/>
</dbReference>
<reference evidence="2 3" key="1">
    <citation type="submission" date="2019-04" db="EMBL/GenBank/DDBJ databases">
        <authorList>
            <person name="Feng G."/>
            <person name="Zhang J."/>
            <person name="Zhu H."/>
        </authorList>
    </citation>
    <scope>NUCLEOTIDE SEQUENCE [LARGE SCALE GENOMIC DNA]</scope>
    <source>
        <strain evidence="2 3">9PBR-1</strain>
    </source>
</reference>
<keyword evidence="3" id="KW-1185">Reference proteome</keyword>
<dbReference type="RefSeq" id="WP_135399206.1">
    <property type="nucleotide sequence ID" value="NZ_SRMB01000008.1"/>
</dbReference>
<feature type="chain" id="PRO_5021473666" evidence="1">
    <location>
        <begin position="19"/>
        <end position="149"/>
    </location>
</feature>
<organism evidence="2 3">
    <name type="scientific">Hymenobacter metallicola</name>
    <dbReference type="NCBI Taxonomy" id="2563114"/>
    <lineage>
        <taxon>Bacteria</taxon>
        <taxon>Pseudomonadati</taxon>
        <taxon>Bacteroidota</taxon>
        <taxon>Cytophagia</taxon>
        <taxon>Cytophagales</taxon>
        <taxon>Hymenobacteraceae</taxon>
        <taxon>Hymenobacter</taxon>
    </lineage>
</organism>